<dbReference type="PROSITE" id="PS50004">
    <property type="entry name" value="C2"/>
    <property type="match status" value="1"/>
</dbReference>
<dbReference type="GeneID" id="111083479"/>
<evidence type="ECO:0000313" key="5">
    <source>
        <dbReference type="RefSeq" id="XP_022235735.1"/>
    </source>
</evidence>
<sequence>MTIGPGGIRRGAGQVFSPRMKLDQVETLGEIKLGFLLTKGQLEVEVFCACQLPPSSLGQPPDTYIKTYLKEGEKQIQKRKTRVIRSTTSPQYRQTLKYNMSDIQGRHLLVMVWERQKGFDHNQPIGAVEIELGRLDLSRSMTCWYPLYPLASRQIGSVVSP</sequence>
<evidence type="ECO:0000313" key="4">
    <source>
        <dbReference type="Proteomes" id="UP000694941"/>
    </source>
</evidence>
<gene>
    <name evidence="5" type="primary">LOC111083479</name>
</gene>
<reference evidence="5" key="1">
    <citation type="submission" date="2025-08" db="UniProtKB">
        <authorList>
            <consortium name="RefSeq"/>
        </authorList>
    </citation>
    <scope>IDENTIFICATION</scope>
    <source>
        <tissue evidence="5">Muscle</tissue>
    </source>
</reference>
<dbReference type="SMART" id="SM00239">
    <property type="entry name" value="C2"/>
    <property type="match status" value="1"/>
</dbReference>
<dbReference type="RefSeq" id="XP_022235735.1">
    <property type="nucleotide sequence ID" value="XM_022380027.1"/>
</dbReference>
<proteinExistence type="predicted"/>
<dbReference type="InterPro" id="IPR000008">
    <property type="entry name" value="C2_dom"/>
</dbReference>
<comment type="subcellular location">
    <subcellularLocation>
        <location evidence="2">Synapse</location>
    </subcellularLocation>
</comment>
<keyword evidence="1" id="KW-0770">Synapse</keyword>
<dbReference type="InterPro" id="IPR039032">
    <property type="entry name" value="Rim-like"/>
</dbReference>
<protein>
    <submittedName>
        <fullName evidence="5">Regulating synaptic membrane exocytosis protein 3-like</fullName>
    </submittedName>
</protein>
<dbReference type="SUPFAM" id="SSF49562">
    <property type="entry name" value="C2 domain (Calcium/lipid-binding domain, CaLB)"/>
    <property type="match status" value="1"/>
</dbReference>
<keyword evidence="4" id="KW-1185">Reference proteome</keyword>
<accession>A0ABM1RWI0</accession>
<dbReference type="Pfam" id="PF00168">
    <property type="entry name" value="C2"/>
    <property type="match status" value="1"/>
</dbReference>
<organism evidence="4 5">
    <name type="scientific">Limulus polyphemus</name>
    <name type="common">Atlantic horseshoe crab</name>
    <dbReference type="NCBI Taxonomy" id="6850"/>
    <lineage>
        <taxon>Eukaryota</taxon>
        <taxon>Metazoa</taxon>
        <taxon>Ecdysozoa</taxon>
        <taxon>Arthropoda</taxon>
        <taxon>Chelicerata</taxon>
        <taxon>Merostomata</taxon>
        <taxon>Xiphosura</taxon>
        <taxon>Limulidae</taxon>
        <taxon>Limulus</taxon>
    </lineage>
</organism>
<dbReference type="Gene3D" id="2.60.40.150">
    <property type="entry name" value="C2 domain"/>
    <property type="match status" value="1"/>
</dbReference>
<dbReference type="PANTHER" id="PTHR12157">
    <property type="entry name" value="REGULATING SYNAPTIC MEMBRANE EXOCYTOSIS PROTEIN"/>
    <property type="match status" value="1"/>
</dbReference>
<dbReference type="PANTHER" id="PTHR12157:SF24">
    <property type="entry name" value="FIFE, ISOFORM D"/>
    <property type="match status" value="1"/>
</dbReference>
<evidence type="ECO:0000256" key="1">
    <source>
        <dbReference type="ARBA" id="ARBA00023018"/>
    </source>
</evidence>
<evidence type="ECO:0000256" key="2">
    <source>
        <dbReference type="ARBA" id="ARBA00034103"/>
    </source>
</evidence>
<feature type="domain" description="C2" evidence="3">
    <location>
        <begin position="27"/>
        <end position="145"/>
    </location>
</feature>
<name>A0ABM1RWI0_LIMPO</name>
<dbReference type="InterPro" id="IPR035892">
    <property type="entry name" value="C2_domain_sf"/>
</dbReference>
<evidence type="ECO:0000259" key="3">
    <source>
        <dbReference type="PROSITE" id="PS50004"/>
    </source>
</evidence>
<dbReference type="Proteomes" id="UP000694941">
    <property type="component" value="Unplaced"/>
</dbReference>